<evidence type="ECO:0000313" key="4">
    <source>
        <dbReference type="Proteomes" id="UP000567179"/>
    </source>
</evidence>
<gene>
    <name evidence="3" type="ORF">D9619_013320</name>
</gene>
<evidence type="ECO:0000256" key="2">
    <source>
        <dbReference type="SAM" id="Phobius"/>
    </source>
</evidence>
<organism evidence="3 4">
    <name type="scientific">Psilocybe cf. subviscida</name>
    <dbReference type="NCBI Taxonomy" id="2480587"/>
    <lineage>
        <taxon>Eukaryota</taxon>
        <taxon>Fungi</taxon>
        <taxon>Dikarya</taxon>
        <taxon>Basidiomycota</taxon>
        <taxon>Agaricomycotina</taxon>
        <taxon>Agaricomycetes</taxon>
        <taxon>Agaricomycetidae</taxon>
        <taxon>Agaricales</taxon>
        <taxon>Agaricineae</taxon>
        <taxon>Strophariaceae</taxon>
        <taxon>Psilocybe</taxon>
    </lineage>
</organism>
<comment type="caution">
    <text evidence="3">The sequence shown here is derived from an EMBL/GenBank/DDBJ whole genome shotgun (WGS) entry which is preliminary data.</text>
</comment>
<keyword evidence="2" id="KW-1133">Transmembrane helix</keyword>
<proteinExistence type="predicted"/>
<feature type="transmembrane region" description="Helical" evidence="2">
    <location>
        <begin position="334"/>
        <end position="356"/>
    </location>
</feature>
<keyword evidence="2" id="KW-0812">Transmembrane</keyword>
<reference evidence="3 4" key="1">
    <citation type="journal article" date="2020" name="ISME J.">
        <title>Uncovering the hidden diversity of litter-decomposition mechanisms in mushroom-forming fungi.</title>
        <authorList>
            <person name="Floudas D."/>
            <person name="Bentzer J."/>
            <person name="Ahren D."/>
            <person name="Johansson T."/>
            <person name="Persson P."/>
            <person name="Tunlid A."/>
        </authorList>
    </citation>
    <scope>NUCLEOTIDE SEQUENCE [LARGE SCALE GENOMIC DNA]</scope>
    <source>
        <strain evidence="3 4">CBS 101986</strain>
    </source>
</reference>
<dbReference type="Gene3D" id="2.60.120.260">
    <property type="entry name" value="Galactose-binding domain-like"/>
    <property type="match status" value="1"/>
</dbReference>
<keyword evidence="4" id="KW-1185">Reference proteome</keyword>
<sequence length="502" mass="53847">MSSNSNRAIFLDDNDPSIRYDGPWSLLETSVGILGTVHELIAPSGTAGLSLNFTGTSIIAYALTVHGNDTAGTVVSHPVQYTANCLVDGSSVSTMSLSEVSAFSTPLCNSTRILAAGIIHTLEIIFAFPSPNPDFGFYLDYLLVTPAQNQALYPQENIIFYAGDPVVQTSFQEANVGWTNRGTWYETSVPGSQFTFQFTGVAILWYGKSSTNPQLSNSTATYTMDGGDPFTFSMVYNTHLPSQPSLFRTQQYPYGNHTLHVVYQGNNGSIPLTLYGLIVQRVATTDAAGVPQTGTTSTSTDTTLPTLSTPVLGPAMSSSLISQSHREGVGAARLGGILGGVIGLLLIVAVVVYFLVFRRRRIPARRVSLAPSDHPNTEELVPDPFPYSGAQTSAERAKTNANETTQIIPVPYDMEELSRAALLARSSPSYPPGARAPQPQMDYDGGLGEHNGSTGISNQSVVYEHSLTTMPGGHYSLSVREEDSGIRVLQSGNNLPPLYTRN</sequence>
<feature type="compositionally biased region" description="Polar residues" evidence="1">
    <location>
        <begin position="389"/>
        <end position="400"/>
    </location>
</feature>
<evidence type="ECO:0000313" key="3">
    <source>
        <dbReference type="EMBL" id="KAF5328399.1"/>
    </source>
</evidence>
<name>A0A8H5BRV3_9AGAR</name>
<protein>
    <recommendedName>
        <fullName evidence="5">Transmembrane protein</fullName>
    </recommendedName>
</protein>
<accession>A0A8H5BRV3</accession>
<dbReference type="EMBL" id="JAACJJ010000004">
    <property type="protein sequence ID" value="KAF5328399.1"/>
    <property type="molecule type" value="Genomic_DNA"/>
</dbReference>
<evidence type="ECO:0000256" key="1">
    <source>
        <dbReference type="SAM" id="MobiDB-lite"/>
    </source>
</evidence>
<keyword evidence="2" id="KW-0472">Membrane</keyword>
<dbReference type="Proteomes" id="UP000567179">
    <property type="component" value="Unassembled WGS sequence"/>
</dbReference>
<feature type="region of interest" description="Disordered" evidence="1">
    <location>
        <begin position="371"/>
        <end position="400"/>
    </location>
</feature>
<dbReference type="OrthoDB" id="3029306at2759"/>
<dbReference type="AlphaFoldDB" id="A0A8H5BRV3"/>
<evidence type="ECO:0008006" key="5">
    <source>
        <dbReference type="Google" id="ProtNLM"/>
    </source>
</evidence>